<protein>
    <submittedName>
        <fullName evidence="3">Tripartite tricarboxylate transporter permease</fullName>
    </submittedName>
</protein>
<feature type="transmembrane region" description="Helical" evidence="1">
    <location>
        <begin position="200"/>
        <end position="221"/>
    </location>
</feature>
<feature type="transmembrane region" description="Helical" evidence="1">
    <location>
        <begin position="109"/>
        <end position="132"/>
    </location>
</feature>
<accession>A0A4R5DHP0</accession>
<feature type="domain" description="DUF112" evidence="2">
    <location>
        <begin position="20"/>
        <end position="438"/>
    </location>
</feature>
<feature type="transmembrane region" description="Helical" evidence="1">
    <location>
        <begin position="170"/>
        <end position="188"/>
    </location>
</feature>
<dbReference type="RefSeq" id="WP_131893646.1">
    <property type="nucleotide sequence ID" value="NZ_SMKZ01000010.1"/>
</dbReference>
<comment type="caution">
    <text evidence="3">The sequence shown here is derived from an EMBL/GenBank/DDBJ whole genome shotgun (WGS) entry which is preliminary data.</text>
</comment>
<feature type="transmembrane region" description="Helical" evidence="1">
    <location>
        <begin position="386"/>
        <end position="404"/>
    </location>
</feature>
<evidence type="ECO:0000313" key="4">
    <source>
        <dbReference type="Proteomes" id="UP000294739"/>
    </source>
</evidence>
<reference evidence="3 4" key="1">
    <citation type="submission" date="2019-03" db="EMBL/GenBank/DDBJ databases">
        <title>Draft genome sequences of novel Actinobacteria.</title>
        <authorList>
            <person name="Sahin N."/>
            <person name="Ay H."/>
            <person name="Saygin H."/>
        </authorList>
    </citation>
    <scope>NUCLEOTIDE SEQUENCE [LARGE SCALE GENOMIC DNA]</scope>
    <source>
        <strain evidence="3 4">5K138</strain>
    </source>
</reference>
<feature type="transmembrane region" description="Helical" evidence="1">
    <location>
        <begin position="354"/>
        <end position="374"/>
    </location>
</feature>
<dbReference type="PANTHER" id="PTHR35342:SF5">
    <property type="entry name" value="TRICARBOXYLIC TRANSPORT PROTEIN"/>
    <property type="match status" value="1"/>
</dbReference>
<feature type="transmembrane region" description="Helical" evidence="1">
    <location>
        <begin position="470"/>
        <end position="490"/>
    </location>
</feature>
<dbReference type="Proteomes" id="UP000294739">
    <property type="component" value="Unassembled WGS sequence"/>
</dbReference>
<proteinExistence type="predicted"/>
<evidence type="ECO:0000256" key="1">
    <source>
        <dbReference type="SAM" id="Phobius"/>
    </source>
</evidence>
<evidence type="ECO:0000259" key="2">
    <source>
        <dbReference type="Pfam" id="PF01970"/>
    </source>
</evidence>
<keyword evidence="1" id="KW-0472">Membrane</keyword>
<keyword evidence="4" id="KW-1185">Reference proteome</keyword>
<evidence type="ECO:0000313" key="3">
    <source>
        <dbReference type="EMBL" id="TDE11440.1"/>
    </source>
</evidence>
<feature type="transmembrane region" description="Helical" evidence="1">
    <location>
        <begin position="138"/>
        <end position="158"/>
    </location>
</feature>
<sequence length="509" mass="51990">MDILEGLLHGLEVALSVQNLLFVLLGVTVGMMVGVLPGLGPAPTVALLIPLTFTLDGPTAIILLAGVYYGAMYGGTITSVLLRIPGEAASVVSTMDGHAMARQGQAGKALGLAAIGSFAGGLFATACLILFSPTLADFALGFGSPEYAVLALLGLFLVAYTSAGTTLKSLVAIGIGLLVASVGPDPITASPRWTLGVPDLLGGFEIVAIIMGVFGLSELLVNITESRRPTSVTRTIGRVLPTGRDIADSAGAVGRGSVIGTALGLIPGGGGVLASLVSYGVERRVSKQPEEFGSGVPQAVSGPETANNAASISTFIPLLTLGFPPNGVLAVIFGALLIQGVTPGPELIGDHPDIFWGVVVSMVIGNLVLLVMNIPLLPVFVKIAQIPPGTMATITVAILVIGAYSINGNPFDVAVMIGAGLVGYLLRKLGIPPAPLVLAFILGPIFETNFRRSLVVSDGNITVFASSPVAVALLVVLGVVIVTAVTGRLWRMRSARPGHAGEERARRLP</sequence>
<dbReference type="PANTHER" id="PTHR35342">
    <property type="entry name" value="TRICARBOXYLIC TRANSPORT PROTEIN"/>
    <property type="match status" value="1"/>
</dbReference>
<gene>
    <name evidence="3" type="ORF">E1269_09220</name>
</gene>
<feature type="transmembrane region" description="Helical" evidence="1">
    <location>
        <begin position="318"/>
        <end position="342"/>
    </location>
</feature>
<name>A0A4R5DHP0_9ACTN</name>
<keyword evidence="1" id="KW-1133">Transmembrane helix</keyword>
<feature type="transmembrane region" description="Helical" evidence="1">
    <location>
        <begin position="20"/>
        <end position="40"/>
    </location>
</feature>
<dbReference type="InParanoid" id="A0A4R5DHP0"/>
<dbReference type="InterPro" id="IPR002823">
    <property type="entry name" value="DUF112_TM"/>
</dbReference>
<keyword evidence="1" id="KW-0812">Transmembrane</keyword>
<dbReference type="AlphaFoldDB" id="A0A4R5DHP0"/>
<dbReference type="EMBL" id="SMKZ01000010">
    <property type="protein sequence ID" value="TDE11440.1"/>
    <property type="molecule type" value="Genomic_DNA"/>
</dbReference>
<dbReference type="Pfam" id="PF01970">
    <property type="entry name" value="TctA"/>
    <property type="match status" value="1"/>
</dbReference>
<feature type="transmembrane region" description="Helical" evidence="1">
    <location>
        <begin position="433"/>
        <end position="450"/>
    </location>
</feature>
<organism evidence="3 4">
    <name type="scientific">Jiangella asiatica</name>
    <dbReference type="NCBI Taxonomy" id="2530372"/>
    <lineage>
        <taxon>Bacteria</taxon>
        <taxon>Bacillati</taxon>
        <taxon>Actinomycetota</taxon>
        <taxon>Actinomycetes</taxon>
        <taxon>Jiangellales</taxon>
        <taxon>Jiangellaceae</taxon>
        <taxon>Jiangella</taxon>
    </lineage>
</organism>
<dbReference type="OrthoDB" id="9781349at2"/>